<dbReference type="SUPFAM" id="SSF111331">
    <property type="entry name" value="NAD kinase/diacylglycerol kinase-like"/>
    <property type="match status" value="1"/>
</dbReference>
<dbReference type="PANTHER" id="PTHR20275:SF0">
    <property type="entry name" value="NAD KINASE"/>
    <property type="match status" value="1"/>
</dbReference>
<dbReference type="InterPro" id="IPR017437">
    <property type="entry name" value="ATP-NAD_kinase_PpnK-typ_C"/>
</dbReference>
<evidence type="ECO:0000256" key="2">
    <source>
        <dbReference type="ARBA" id="ARBA00022777"/>
    </source>
</evidence>
<dbReference type="Gene3D" id="3.40.50.10330">
    <property type="entry name" value="Probable inorganic polyphosphate/atp-NAD kinase, domain 1"/>
    <property type="match status" value="1"/>
</dbReference>
<comment type="cofactor">
    <cofactor evidence="6">
        <name>a divalent metal cation</name>
        <dbReference type="ChEBI" id="CHEBI:60240"/>
    </cofactor>
</comment>
<comment type="caution">
    <text evidence="6">Lacks conserved residue(s) required for the propagation of feature annotation.</text>
</comment>
<keyword evidence="3 6" id="KW-0521">NADP</keyword>
<dbReference type="Pfam" id="PF20143">
    <property type="entry name" value="NAD_kinase_C"/>
    <property type="match status" value="1"/>
</dbReference>
<organism evidence="7 8">
    <name type="scientific">Gaoshiqia sediminis</name>
    <dbReference type="NCBI Taxonomy" id="2986998"/>
    <lineage>
        <taxon>Bacteria</taxon>
        <taxon>Pseudomonadati</taxon>
        <taxon>Bacteroidota</taxon>
        <taxon>Bacteroidia</taxon>
        <taxon>Marinilabiliales</taxon>
        <taxon>Prolixibacteraceae</taxon>
        <taxon>Gaoshiqia</taxon>
    </lineage>
</organism>
<feature type="binding site" evidence="6">
    <location>
        <position position="80"/>
    </location>
    <ligand>
        <name>NAD(+)</name>
        <dbReference type="ChEBI" id="CHEBI:57540"/>
    </ligand>
</feature>
<comment type="function">
    <text evidence="6">Involved in the regulation of the intracellular balance of NAD and NADP, and is a key enzyme in the biosynthesis of NADP. Catalyzes specifically the phosphorylation on 2'-hydroxyl of the adenosine moiety of NAD to yield NADP.</text>
</comment>
<dbReference type="RefSeq" id="WP_282592953.1">
    <property type="nucleotide sequence ID" value="NZ_JAPAAF010000035.1"/>
</dbReference>
<dbReference type="NCBIfam" id="NF002521">
    <property type="entry name" value="PRK01911.1"/>
    <property type="match status" value="1"/>
</dbReference>
<comment type="subcellular location">
    <subcellularLocation>
        <location evidence="6">Cytoplasm</location>
    </subcellularLocation>
</comment>
<keyword evidence="2 6" id="KW-0418">Kinase</keyword>
<dbReference type="Pfam" id="PF01513">
    <property type="entry name" value="NAD_kinase"/>
    <property type="match status" value="1"/>
</dbReference>
<evidence type="ECO:0000256" key="3">
    <source>
        <dbReference type="ARBA" id="ARBA00022857"/>
    </source>
</evidence>
<dbReference type="InterPro" id="IPR016064">
    <property type="entry name" value="NAD/diacylglycerol_kinase_sf"/>
</dbReference>
<dbReference type="InterPro" id="IPR017438">
    <property type="entry name" value="ATP-NAD_kinase_N"/>
</dbReference>
<dbReference type="HAMAP" id="MF_00361">
    <property type="entry name" value="NAD_kinase"/>
    <property type="match status" value="1"/>
</dbReference>
<comment type="catalytic activity">
    <reaction evidence="5 6">
        <text>NAD(+) + ATP = ADP + NADP(+) + H(+)</text>
        <dbReference type="Rhea" id="RHEA:18629"/>
        <dbReference type="ChEBI" id="CHEBI:15378"/>
        <dbReference type="ChEBI" id="CHEBI:30616"/>
        <dbReference type="ChEBI" id="CHEBI:57540"/>
        <dbReference type="ChEBI" id="CHEBI:58349"/>
        <dbReference type="ChEBI" id="CHEBI:456216"/>
        <dbReference type="EC" id="2.7.1.23"/>
    </reaction>
</comment>
<dbReference type="GO" id="GO:0051287">
    <property type="term" value="F:NAD binding"/>
    <property type="evidence" value="ECO:0007669"/>
    <property type="project" value="UniProtKB-ARBA"/>
</dbReference>
<keyword evidence="4 6" id="KW-0520">NAD</keyword>
<evidence type="ECO:0000256" key="1">
    <source>
        <dbReference type="ARBA" id="ARBA00022679"/>
    </source>
</evidence>
<name>A0AA41YD41_9BACT</name>
<feature type="binding site" evidence="6">
    <location>
        <begin position="75"/>
        <end position="76"/>
    </location>
    <ligand>
        <name>NAD(+)</name>
        <dbReference type="ChEBI" id="CHEBI:57540"/>
    </ligand>
</feature>
<evidence type="ECO:0000313" key="7">
    <source>
        <dbReference type="EMBL" id="MCW0484360.1"/>
    </source>
</evidence>
<proteinExistence type="inferred from homology"/>
<dbReference type="Gene3D" id="2.60.200.30">
    <property type="entry name" value="Probable inorganic polyphosphate/atp-NAD kinase, domain 2"/>
    <property type="match status" value="1"/>
</dbReference>
<comment type="similarity">
    <text evidence="6">Belongs to the NAD kinase family.</text>
</comment>
<feature type="binding site" evidence="6">
    <location>
        <position position="178"/>
    </location>
    <ligand>
        <name>NAD(+)</name>
        <dbReference type="ChEBI" id="CHEBI:57540"/>
    </ligand>
</feature>
<evidence type="ECO:0000256" key="6">
    <source>
        <dbReference type="HAMAP-Rule" id="MF_00361"/>
    </source>
</evidence>
<keyword evidence="6" id="KW-0067">ATP-binding</keyword>
<dbReference type="GO" id="GO:0005524">
    <property type="term" value="F:ATP binding"/>
    <property type="evidence" value="ECO:0007669"/>
    <property type="project" value="UniProtKB-KW"/>
</dbReference>
<dbReference type="EMBL" id="JAPAAF010000035">
    <property type="protein sequence ID" value="MCW0484360.1"/>
    <property type="molecule type" value="Genomic_DNA"/>
</dbReference>
<protein>
    <recommendedName>
        <fullName evidence="6">NAD kinase</fullName>
        <ecNumber evidence="6">2.7.1.23</ecNumber>
    </recommendedName>
    <alternativeName>
        <fullName evidence="6">ATP-dependent NAD kinase</fullName>
    </alternativeName>
</protein>
<dbReference type="Proteomes" id="UP001163821">
    <property type="component" value="Unassembled WGS sequence"/>
</dbReference>
<dbReference type="GO" id="GO:0003951">
    <property type="term" value="F:NAD+ kinase activity"/>
    <property type="evidence" value="ECO:0007669"/>
    <property type="project" value="UniProtKB-UniRule"/>
</dbReference>
<accession>A0AA41YD41</accession>
<feature type="binding site" evidence="6">
    <location>
        <position position="213"/>
    </location>
    <ligand>
        <name>NAD(+)</name>
        <dbReference type="ChEBI" id="CHEBI:57540"/>
    </ligand>
</feature>
<evidence type="ECO:0000256" key="5">
    <source>
        <dbReference type="ARBA" id="ARBA00047925"/>
    </source>
</evidence>
<dbReference type="GO" id="GO:0005737">
    <property type="term" value="C:cytoplasm"/>
    <property type="evidence" value="ECO:0007669"/>
    <property type="project" value="UniProtKB-SubCell"/>
</dbReference>
<dbReference type="GO" id="GO:0006741">
    <property type="term" value="P:NADP+ biosynthetic process"/>
    <property type="evidence" value="ECO:0007669"/>
    <property type="project" value="UniProtKB-UniRule"/>
</dbReference>
<sequence length="293" mass="32534">MMIAIFGLSLDPVFSPDLTRLFLLLKERQIKVYLYKPMHEFVKSACHIQPDIAGVFTTGAELPESVRYLISIGGDGTFLKSILALKNKSIPVAGINLGRLGFLSAIAREDIDEALDNIVNGHFEIEERSVLQVDGLIDTFGDFNYALNEITVTKMDTSSMINIHTYLNDQYLTTYWADGLIIATPTGSTAYSLSVGGPILTPDSKSIVITPIAPHNLTMRPIVVPDHNKLTLRVEGRGQQFLASLDSRSEAINFPGEILIRKADFHVQTLKLPGHDFFSTLRNKLMWGADRRN</sequence>
<dbReference type="InterPro" id="IPR002504">
    <property type="entry name" value="NADK"/>
</dbReference>
<keyword evidence="6" id="KW-0963">Cytoplasm</keyword>
<keyword evidence="8" id="KW-1185">Reference proteome</keyword>
<feature type="binding site" evidence="6">
    <location>
        <begin position="189"/>
        <end position="194"/>
    </location>
    <ligand>
        <name>NAD(+)</name>
        <dbReference type="ChEBI" id="CHEBI:57540"/>
    </ligand>
</feature>
<keyword evidence="1 6" id="KW-0808">Transferase</keyword>
<evidence type="ECO:0000256" key="4">
    <source>
        <dbReference type="ARBA" id="ARBA00023027"/>
    </source>
</evidence>
<gene>
    <name evidence="6" type="primary">nadK</name>
    <name evidence="7" type="ORF">N2K84_16585</name>
</gene>
<feature type="active site" description="Proton acceptor" evidence="6">
    <location>
        <position position="75"/>
    </location>
</feature>
<dbReference type="GO" id="GO:0046872">
    <property type="term" value="F:metal ion binding"/>
    <property type="evidence" value="ECO:0007669"/>
    <property type="project" value="UniProtKB-UniRule"/>
</dbReference>
<comment type="caution">
    <text evidence="7">The sequence shown here is derived from an EMBL/GenBank/DDBJ whole genome shotgun (WGS) entry which is preliminary data.</text>
</comment>
<dbReference type="AlphaFoldDB" id="A0AA41YD41"/>
<feature type="binding site" evidence="6">
    <location>
        <begin position="148"/>
        <end position="149"/>
    </location>
    <ligand>
        <name>NAD(+)</name>
        <dbReference type="ChEBI" id="CHEBI:57540"/>
    </ligand>
</feature>
<dbReference type="EC" id="2.7.1.23" evidence="6"/>
<dbReference type="GO" id="GO:0019674">
    <property type="term" value="P:NAD+ metabolic process"/>
    <property type="evidence" value="ECO:0007669"/>
    <property type="project" value="InterPro"/>
</dbReference>
<reference evidence="7" key="1">
    <citation type="submission" date="2022-10" db="EMBL/GenBank/DDBJ databases">
        <title>Gaoshiqiia sediminis gen. nov., sp. nov., isolated from coastal sediment.</title>
        <authorList>
            <person name="Yu W.X."/>
            <person name="Mu D.S."/>
            <person name="Du J.Z."/>
            <person name="Liang Y.Q."/>
        </authorList>
    </citation>
    <scope>NUCLEOTIDE SEQUENCE</scope>
    <source>
        <strain evidence="7">A06</strain>
    </source>
</reference>
<dbReference type="PANTHER" id="PTHR20275">
    <property type="entry name" value="NAD KINASE"/>
    <property type="match status" value="1"/>
</dbReference>
<keyword evidence="6" id="KW-0547">Nucleotide-binding</keyword>
<evidence type="ECO:0000313" key="8">
    <source>
        <dbReference type="Proteomes" id="UP001163821"/>
    </source>
</evidence>